<comment type="catalytic activity">
    <reaction evidence="1">
        <text>ATP + protein L-histidine = ADP + protein N-phospho-L-histidine.</text>
        <dbReference type="EC" id="2.7.13.3"/>
    </reaction>
</comment>
<feature type="domain" description="Response regulatory" evidence="11">
    <location>
        <begin position="1063"/>
        <end position="1179"/>
    </location>
</feature>
<dbReference type="Pfam" id="PF00512">
    <property type="entry name" value="HisKA"/>
    <property type="match status" value="1"/>
</dbReference>
<feature type="domain" description="PAC" evidence="13">
    <location>
        <begin position="733"/>
        <end position="785"/>
    </location>
</feature>
<accession>A0ABR8CAB8</accession>
<dbReference type="SMART" id="SM00086">
    <property type="entry name" value="PAC"/>
    <property type="match status" value="2"/>
</dbReference>
<keyword evidence="9" id="KW-1133">Transmembrane helix</keyword>
<keyword evidence="3 7" id="KW-0597">Phosphoprotein</keyword>
<dbReference type="CDD" id="cd17546">
    <property type="entry name" value="REC_hyHK_CKI1_RcsC-like"/>
    <property type="match status" value="1"/>
</dbReference>
<evidence type="ECO:0000256" key="8">
    <source>
        <dbReference type="SAM" id="Coils"/>
    </source>
</evidence>
<dbReference type="EC" id="2.7.13.3" evidence="2"/>
<dbReference type="SUPFAM" id="SSF55874">
    <property type="entry name" value="ATPase domain of HSP90 chaperone/DNA topoisomerase II/histidine kinase"/>
    <property type="match status" value="1"/>
</dbReference>
<dbReference type="InterPro" id="IPR001610">
    <property type="entry name" value="PAC"/>
</dbReference>
<dbReference type="Gene3D" id="3.30.450.20">
    <property type="entry name" value="PAS domain"/>
    <property type="match status" value="4"/>
</dbReference>
<dbReference type="PROSITE" id="PS50112">
    <property type="entry name" value="PAS"/>
    <property type="match status" value="1"/>
</dbReference>
<feature type="modified residue" description="4-aspartylphosphate" evidence="7">
    <location>
        <position position="1112"/>
    </location>
</feature>
<dbReference type="Gene3D" id="2.10.70.100">
    <property type="match status" value="1"/>
</dbReference>
<evidence type="ECO:0000259" key="13">
    <source>
        <dbReference type="PROSITE" id="PS50113"/>
    </source>
</evidence>
<dbReference type="PROSITE" id="PS50113">
    <property type="entry name" value="PAC"/>
    <property type="match status" value="2"/>
</dbReference>
<evidence type="ECO:0000256" key="9">
    <source>
        <dbReference type="SAM" id="Phobius"/>
    </source>
</evidence>
<dbReference type="PANTHER" id="PTHR43047:SF63">
    <property type="entry name" value="HISTIDINE KINASE"/>
    <property type="match status" value="1"/>
</dbReference>
<proteinExistence type="predicted"/>
<dbReference type="PROSITE" id="PS50109">
    <property type="entry name" value="HIS_KIN"/>
    <property type="match status" value="1"/>
</dbReference>
<evidence type="ECO:0000256" key="7">
    <source>
        <dbReference type="PROSITE-ProRule" id="PRU00169"/>
    </source>
</evidence>
<keyword evidence="4" id="KW-0808">Transferase</keyword>
<sequence>MFLSNKIVYGYAIALGITCLGTATGLLWGNYQHQEVLQKSQSVSQERKSLNTLQLDVLYNRPTQQLYAYLKDLDSSQQENYKLLEAIQTTLSIVETHHASRKLSNIEGLEPLLQEYEEFLKTFKQEYQDLLDRLDQLTKSPNTSPQNLIEAELELTKFFKSKNFLRFFQFPDRLSPFAQIVYQREQEIDLALSQAKVVRLQIGLTSLLLSLAIAALFIRYASRAIAIEQSQNNQRLQDQLVERQQTEAKLLKSEAHQRAILSAIPDMIIRMSREGFYSEFVTTPNFVVVGVLKDLIGTHGSEALPADVVAKRLKYIQLVFETNSMQIYEQSIFIDGREQIEEVRIVPYSENEVLLLVRDVSEQHIAMRERKQAEVALALSEAKSRAMLAAIPDLMFRVGSDGVYREFVTQSRDFAIATAKLDRAGMSMAEVLPADIIEHQFYYLQKAIETGELQVYEQQVPVGDRLIYEEVRVVKSGEDEVLFMIRDISDRKQAEAKLEKEYYRSAMLFNTSLDGLFVLDLQGYLIDANQSFANMLGYSREEVMSLSIYDIDAKWSAAELLSGIQEFGQEKSVKFETLHRRKDGSLFTVEISASSVDWSGEIVQFGICRDITERKQAEHQLQQLNQFLEAKVEERTSELQKREIELQKLSERLALSLKSGAIGTWEWDVRQNTLRWDDRMYELFGITGQSELLKSSELNQNIAYDIWSNGLHPDDRMETETLLHQAILGNAEYDTEFRVVHPDLSIHFIKAYGIVVRDDQGQPYSMLGVNFDISDRKQSELQLQQTNEELIRATKLKDEFLANMSHELRTPLNAILGMTEGLQEQVFGDVNERQLKALQTVERSASHLLELINDILDLAKIEAGQIKLDCASTSISHLCQSSISFVKQQASQKLIQLHTKLQSNLPPLFIDERRIRQVLINLLNNAVKFTPKGGRVTLEVKQLPPNVVTSDRLSPQYLQISITDTGIGISPENIQKLFQPFIQIDSALNRQYEGTGLGLALVKRIVTLHGGQVGLTSEVGVGSCFTVDLPYNCSSEIVLNSNPETTLLLNTPIIRVTNGQSPLILLVEDNNANILTISSYLEATGYRVLLAHNGEEAIALAKSHQPDVILMDIQMPIMDGIEATKQIRLDPNLVNTPIIAMTALAMSGDRDRCLAAGANKYLSKPMKLRQLEATIQELLETI</sequence>
<keyword evidence="6" id="KW-0902">Two-component regulatory system</keyword>
<protein>
    <recommendedName>
        <fullName evidence="2">histidine kinase</fullName>
        <ecNumber evidence="2">2.7.13.3</ecNumber>
    </recommendedName>
</protein>
<evidence type="ECO:0000259" key="11">
    <source>
        <dbReference type="PROSITE" id="PS50110"/>
    </source>
</evidence>
<dbReference type="InterPro" id="IPR000700">
    <property type="entry name" value="PAS-assoc_C"/>
</dbReference>
<feature type="domain" description="PAS" evidence="12">
    <location>
        <begin position="501"/>
        <end position="551"/>
    </location>
</feature>
<dbReference type="SMART" id="SM00448">
    <property type="entry name" value="REC"/>
    <property type="match status" value="1"/>
</dbReference>
<dbReference type="InterPro" id="IPR004358">
    <property type="entry name" value="Sig_transdc_His_kin-like_C"/>
</dbReference>
<evidence type="ECO:0000259" key="12">
    <source>
        <dbReference type="PROSITE" id="PS50112"/>
    </source>
</evidence>
<dbReference type="InterPro" id="IPR013655">
    <property type="entry name" value="PAS_fold_3"/>
</dbReference>
<feature type="domain" description="Histidine kinase" evidence="10">
    <location>
        <begin position="803"/>
        <end position="1033"/>
    </location>
</feature>
<dbReference type="CDD" id="cd00082">
    <property type="entry name" value="HisKA"/>
    <property type="match status" value="1"/>
</dbReference>
<evidence type="ECO:0000256" key="1">
    <source>
        <dbReference type="ARBA" id="ARBA00000085"/>
    </source>
</evidence>
<dbReference type="CDD" id="cd16922">
    <property type="entry name" value="HATPase_EvgS-ArcB-TorS-like"/>
    <property type="match status" value="1"/>
</dbReference>
<dbReference type="Pfam" id="PF13426">
    <property type="entry name" value="PAS_9"/>
    <property type="match status" value="1"/>
</dbReference>
<dbReference type="EMBL" id="JACJQY010000018">
    <property type="protein sequence ID" value="MBD2317712.1"/>
    <property type="molecule type" value="Genomic_DNA"/>
</dbReference>
<evidence type="ECO:0000313" key="14">
    <source>
        <dbReference type="EMBL" id="MBD2317712.1"/>
    </source>
</evidence>
<evidence type="ECO:0000256" key="4">
    <source>
        <dbReference type="ARBA" id="ARBA00022679"/>
    </source>
</evidence>
<dbReference type="Proteomes" id="UP000618445">
    <property type="component" value="Unassembled WGS sequence"/>
</dbReference>
<dbReference type="Pfam" id="PF00072">
    <property type="entry name" value="Response_reg"/>
    <property type="match status" value="1"/>
</dbReference>
<feature type="coiled-coil region" evidence="8">
    <location>
        <begin position="614"/>
        <end position="652"/>
    </location>
</feature>
<dbReference type="SMART" id="SM00091">
    <property type="entry name" value="PAS"/>
    <property type="match status" value="3"/>
</dbReference>
<keyword evidence="8" id="KW-0175">Coiled coil</keyword>
<dbReference type="InterPro" id="IPR036097">
    <property type="entry name" value="HisK_dim/P_sf"/>
</dbReference>
<evidence type="ECO:0000313" key="15">
    <source>
        <dbReference type="Proteomes" id="UP000618445"/>
    </source>
</evidence>
<dbReference type="InterPro" id="IPR003594">
    <property type="entry name" value="HATPase_dom"/>
</dbReference>
<evidence type="ECO:0000256" key="6">
    <source>
        <dbReference type="ARBA" id="ARBA00023012"/>
    </source>
</evidence>
<dbReference type="SUPFAM" id="SSF52172">
    <property type="entry name" value="CheY-like"/>
    <property type="match status" value="1"/>
</dbReference>
<dbReference type="InterPro" id="IPR011006">
    <property type="entry name" value="CheY-like_superfamily"/>
</dbReference>
<organism evidence="14 15">
    <name type="scientific">Phormidium tenue FACHB-1050</name>
    <dbReference type="NCBI Taxonomy" id="2692857"/>
    <lineage>
        <taxon>Bacteria</taxon>
        <taxon>Bacillati</taxon>
        <taxon>Cyanobacteriota</taxon>
        <taxon>Cyanophyceae</taxon>
        <taxon>Oscillatoriophycideae</taxon>
        <taxon>Oscillatoriales</taxon>
        <taxon>Oscillatoriaceae</taxon>
        <taxon>Phormidium</taxon>
    </lineage>
</organism>
<dbReference type="InterPro" id="IPR001789">
    <property type="entry name" value="Sig_transdc_resp-reg_receiver"/>
</dbReference>
<keyword evidence="15" id="KW-1185">Reference proteome</keyword>
<dbReference type="Gene3D" id="3.30.565.10">
    <property type="entry name" value="Histidine kinase-like ATPase, C-terminal domain"/>
    <property type="match status" value="1"/>
</dbReference>
<dbReference type="PROSITE" id="PS50110">
    <property type="entry name" value="RESPONSE_REGULATORY"/>
    <property type="match status" value="1"/>
</dbReference>
<dbReference type="CDD" id="cd00130">
    <property type="entry name" value="PAS"/>
    <property type="match status" value="2"/>
</dbReference>
<comment type="caution">
    <text evidence="14">The sequence shown here is derived from an EMBL/GenBank/DDBJ whole genome shotgun (WGS) entry which is preliminary data.</text>
</comment>
<dbReference type="RefSeq" id="WP_190578535.1">
    <property type="nucleotide sequence ID" value="NZ_CAWPQU010000010.1"/>
</dbReference>
<feature type="coiled-coil region" evidence="8">
    <location>
        <begin position="113"/>
        <end position="140"/>
    </location>
</feature>
<gene>
    <name evidence="14" type="ORF">H6G05_12765</name>
</gene>
<evidence type="ECO:0000259" key="10">
    <source>
        <dbReference type="PROSITE" id="PS50109"/>
    </source>
</evidence>
<dbReference type="InterPro" id="IPR000014">
    <property type="entry name" value="PAS"/>
</dbReference>
<dbReference type="NCBIfam" id="TIGR00229">
    <property type="entry name" value="sensory_box"/>
    <property type="match status" value="1"/>
</dbReference>
<evidence type="ECO:0000256" key="5">
    <source>
        <dbReference type="ARBA" id="ARBA00022777"/>
    </source>
</evidence>
<dbReference type="InterPro" id="IPR003661">
    <property type="entry name" value="HisK_dim/P_dom"/>
</dbReference>
<dbReference type="Gene3D" id="3.40.50.2300">
    <property type="match status" value="1"/>
</dbReference>
<dbReference type="SUPFAM" id="SSF47384">
    <property type="entry name" value="Homodimeric domain of signal transducing histidine kinase"/>
    <property type="match status" value="1"/>
</dbReference>
<dbReference type="SMART" id="SM00387">
    <property type="entry name" value="HATPase_c"/>
    <property type="match status" value="1"/>
</dbReference>
<dbReference type="InterPro" id="IPR035965">
    <property type="entry name" value="PAS-like_dom_sf"/>
</dbReference>
<keyword evidence="9" id="KW-0812">Transmembrane</keyword>
<name>A0ABR8CAB8_9CYAN</name>
<keyword evidence="5" id="KW-0418">Kinase</keyword>
<dbReference type="InterPro" id="IPR036890">
    <property type="entry name" value="HATPase_C_sf"/>
</dbReference>
<dbReference type="InterPro" id="IPR005467">
    <property type="entry name" value="His_kinase_dom"/>
</dbReference>
<reference evidence="14 15" key="1">
    <citation type="journal article" date="2020" name="ISME J.">
        <title>Comparative genomics reveals insights into cyanobacterial evolution and habitat adaptation.</title>
        <authorList>
            <person name="Chen M.Y."/>
            <person name="Teng W.K."/>
            <person name="Zhao L."/>
            <person name="Hu C.X."/>
            <person name="Zhou Y.K."/>
            <person name="Han B.P."/>
            <person name="Song L.R."/>
            <person name="Shu W.S."/>
        </authorList>
    </citation>
    <scope>NUCLEOTIDE SEQUENCE [LARGE SCALE GENOMIC DNA]</scope>
    <source>
        <strain evidence="14 15">FACHB-1050</strain>
    </source>
</reference>
<feature type="domain" description="PAC" evidence="13">
    <location>
        <begin position="571"/>
        <end position="623"/>
    </location>
</feature>
<dbReference type="SUPFAM" id="SSF55785">
    <property type="entry name" value="PYP-like sensor domain (PAS domain)"/>
    <property type="match status" value="4"/>
</dbReference>
<dbReference type="PANTHER" id="PTHR43047">
    <property type="entry name" value="TWO-COMPONENT HISTIDINE PROTEIN KINASE"/>
    <property type="match status" value="1"/>
</dbReference>
<evidence type="ECO:0000256" key="3">
    <source>
        <dbReference type="ARBA" id="ARBA00022553"/>
    </source>
</evidence>
<feature type="coiled-coil region" evidence="8">
    <location>
        <begin position="776"/>
        <end position="803"/>
    </location>
</feature>
<dbReference type="Pfam" id="PF02518">
    <property type="entry name" value="HATPase_c"/>
    <property type="match status" value="1"/>
</dbReference>
<dbReference type="Pfam" id="PF08447">
    <property type="entry name" value="PAS_3"/>
    <property type="match status" value="1"/>
</dbReference>
<feature type="transmembrane region" description="Helical" evidence="9">
    <location>
        <begin position="6"/>
        <end position="29"/>
    </location>
</feature>
<dbReference type="Gene3D" id="1.10.287.130">
    <property type="match status" value="1"/>
</dbReference>
<dbReference type="SMART" id="SM00388">
    <property type="entry name" value="HisKA"/>
    <property type="match status" value="1"/>
</dbReference>
<keyword evidence="9" id="KW-0472">Membrane</keyword>
<evidence type="ECO:0000256" key="2">
    <source>
        <dbReference type="ARBA" id="ARBA00012438"/>
    </source>
</evidence>
<dbReference type="PRINTS" id="PR00344">
    <property type="entry name" value="BCTRLSENSOR"/>
</dbReference>